<keyword evidence="2" id="KW-1185">Reference proteome</keyword>
<comment type="caution">
    <text evidence="1">The sequence shown here is derived from an EMBL/GenBank/DDBJ whole genome shotgun (WGS) entry which is preliminary data.</text>
</comment>
<proteinExistence type="predicted"/>
<sequence>MLEALLVVGEGHDDSMGQNNFENFERNHIYVAPTFDDVESSSSCNRFKMKLKEFHNYHPDWEILNDPPEHLNLIASDCCGIRHGVTFTQEELTSVRQMTGGQDKPLW</sequence>
<gene>
    <name evidence="1" type="ORF">MLD38_019407</name>
</gene>
<reference evidence="2" key="1">
    <citation type="journal article" date="2023" name="Front. Plant Sci.">
        <title>Chromosomal-level genome assembly of Melastoma candidum provides insights into trichome evolution.</title>
        <authorList>
            <person name="Zhong Y."/>
            <person name="Wu W."/>
            <person name="Sun C."/>
            <person name="Zou P."/>
            <person name="Liu Y."/>
            <person name="Dai S."/>
            <person name="Zhou R."/>
        </authorList>
    </citation>
    <scope>NUCLEOTIDE SEQUENCE [LARGE SCALE GENOMIC DNA]</scope>
</reference>
<accession>A0ACB9QYS5</accession>
<evidence type="ECO:0000313" key="1">
    <source>
        <dbReference type="EMBL" id="KAI4371141.1"/>
    </source>
</evidence>
<name>A0ACB9QYS5_9MYRT</name>
<dbReference type="EMBL" id="CM042884">
    <property type="protein sequence ID" value="KAI4371141.1"/>
    <property type="molecule type" value="Genomic_DNA"/>
</dbReference>
<organism evidence="1 2">
    <name type="scientific">Melastoma candidum</name>
    <dbReference type="NCBI Taxonomy" id="119954"/>
    <lineage>
        <taxon>Eukaryota</taxon>
        <taxon>Viridiplantae</taxon>
        <taxon>Streptophyta</taxon>
        <taxon>Embryophyta</taxon>
        <taxon>Tracheophyta</taxon>
        <taxon>Spermatophyta</taxon>
        <taxon>Magnoliopsida</taxon>
        <taxon>eudicotyledons</taxon>
        <taxon>Gunneridae</taxon>
        <taxon>Pentapetalae</taxon>
        <taxon>rosids</taxon>
        <taxon>malvids</taxon>
        <taxon>Myrtales</taxon>
        <taxon>Melastomataceae</taxon>
        <taxon>Melastomatoideae</taxon>
        <taxon>Melastomateae</taxon>
        <taxon>Melastoma</taxon>
    </lineage>
</organism>
<evidence type="ECO:0000313" key="2">
    <source>
        <dbReference type="Proteomes" id="UP001057402"/>
    </source>
</evidence>
<protein>
    <submittedName>
        <fullName evidence="1">Uncharacterized protein</fullName>
    </submittedName>
</protein>
<dbReference type="Proteomes" id="UP001057402">
    <property type="component" value="Chromosome 5"/>
</dbReference>